<evidence type="ECO:0000313" key="5">
    <source>
        <dbReference type="EnsemblPlants" id="Kaladp0092s0065.1.v1.1"/>
    </source>
</evidence>
<sequence>MGCGSSKLDNLPAVALCRDRCGFLDEAMRLRFALAEAHLAYMQSLKDVGGSLQGFFDQDVDVLVGSPVLLLPGVKKNGAVEVVEPSGSSSSELSHSHHLVLDSDSGSDSHLDLNSDSEEEGEASSDSFHHHQLQGGFTDPLLNAHHADPFGYSREFQPEFPGGFSRRFTHMYYMKNQAAPSVLYEQKQFSAETGYMDQSSYFDYGVYGHQKAMAGSSHGEYLNYGGGYYRTAHQYGDGVVAVGSRDDYKSPPPPPSPPRGSAWDFLNPFESVYDASYSAYPSSRELKEVREEEGIPELEEEEEVRHETVKEVYDKKQADVVTEVARAVEKSEVGGDSEIEKVKDVDMLSPRRPSLVEDDRLEYEVHSMEAAKVVEREERITAGVSGEDNTKDAEPRGVSDVVKDIQALFERAAEAGDELAALLEAGRLPYHKKHGAYPAPSEMLHAITPSLPMVFSHPSKSGIAQSSSLAVLDAAATDIDEVTGMKTKGLSITLQKLYLWEKKLCNEVKAEEKMRVIHDRKRRKLMQLDSKGADADKVVSTRALVRSLGTKIKVAIQVVDRISSTLNRIRDEELWPQVNQLIQGLSSMWKSMLECHRSQFQAIRDGRNLDTVISNRKFSEANLKATSDLEHELINWALRFTSWVGSQREFAKSLNNWLFKCLLYEPEETPDGVVPFSPGRIGAPPIFLICNQWVQALDQISEKEVVDAMRGLAMSVFSFWERDRLILRQNMVTNKELERQVRSLDREDHKIQKQIHALDKRVVSVSRASSGLPGPDQVVYQSDTSNATLQDSLQHVFCSMEQFTAESSKVYDELLQRIEEERLASANPDTS</sequence>
<dbReference type="Proteomes" id="UP000594263">
    <property type="component" value="Unplaced"/>
</dbReference>
<dbReference type="PANTHER" id="PTHR21450">
    <property type="entry name" value="PROTEIN ALTERED PHOSPHATE STARVATION RESPONSE 1"/>
    <property type="match status" value="1"/>
</dbReference>
<keyword evidence="6" id="KW-1185">Reference proteome</keyword>
<feature type="coiled-coil region" evidence="1">
    <location>
        <begin position="727"/>
        <end position="754"/>
    </location>
</feature>
<dbReference type="EnsemblPlants" id="Kaladp0092s0065.1.v1.1">
    <property type="protein sequence ID" value="Kaladp0092s0065.1.v1.1"/>
    <property type="gene ID" value="Kaladp0092s0065.v1.1"/>
</dbReference>
<dbReference type="Pfam" id="PF04783">
    <property type="entry name" value="DUF630"/>
    <property type="match status" value="1"/>
</dbReference>
<feature type="domain" description="DUF632" evidence="3">
    <location>
        <begin position="399"/>
        <end position="716"/>
    </location>
</feature>
<keyword evidence="1" id="KW-0175">Coiled coil</keyword>
<feature type="region of interest" description="Disordered" evidence="2">
    <location>
        <begin position="82"/>
        <end position="130"/>
    </location>
</feature>
<dbReference type="AlphaFoldDB" id="A0A7N0UZQ2"/>
<proteinExistence type="predicted"/>
<name>A0A7N0UZQ2_KALFE</name>
<evidence type="ECO:0000259" key="3">
    <source>
        <dbReference type="Pfam" id="PF04782"/>
    </source>
</evidence>
<dbReference type="PANTHER" id="PTHR21450:SF41">
    <property type="entry name" value="RNA POLYMERASE SUBUNIT BETA, PUTATIVE (DUF630 AND DUF632)-RELATED"/>
    <property type="match status" value="1"/>
</dbReference>
<organism evidence="5 6">
    <name type="scientific">Kalanchoe fedtschenkoi</name>
    <name type="common">Lavender scallops</name>
    <name type="synonym">South American air plant</name>
    <dbReference type="NCBI Taxonomy" id="63787"/>
    <lineage>
        <taxon>Eukaryota</taxon>
        <taxon>Viridiplantae</taxon>
        <taxon>Streptophyta</taxon>
        <taxon>Embryophyta</taxon>
        <taxon>Tracheophyta</taxon>
        <taxon>Spermatophyta</taxon>
        <taxon>Magnoliopsida</taxon>
        <taxon>eudicotyledons</taxon>
        <taxon>Gunneridae</taxon>
        <taxon>Pentapetalae</taxon>
        <taxon>Saxifragales</taxon>
        <taxon>Crassulaceae</taxon>
        <taxon>Kalanchoe</taxon>
    </lineage>
</organism>
<accession>A0A7N0UZQ2</accession>
<dbReference type="InterPro" id="IPR006867">
    <property type="entry name" value="DUF632"/>
</dbReference>
<dbReference type="Pfam" id="PF04782">
    <property type="entry name" value="DUF632"/>
    <property type="match status" value="1"/>
</dbReference>
<feature type="compositionally biased region" description="Low complexity" evidence="2">
    <location>
        <begin position="82"/>
        <end position="93"/>
    </location>
</feature>
<feature type="domain" description="DUF630" evidence="4">
    <location>
        <begin position="1"/>
        <end position="59"/>
    </location>
</feature>
<evidence type="ECO:0000256" key="1">
    <source>
        <dbReference type="SAM" id="Coils"/>
    </source>
</evidence>
<evidence type="ECO:0008006" key="7">
    <source>
        <dbReference type="Google" id="ProtNLM"/>
    </source>
</evidence>
<dbReference type="InterPro" id="IPR006868">
    <property type="entry name" value="DUF630"/>
</dbReference>
<evidence type="ECO:0000313" key="6">
    <source>
        <dbReference type="Proteomes" id="UP000594263"/>
    </source>
</evidence>
<reference evidence="5" key="1">
    <citation type="submission" date="2021-01" db="UniProtKB">
        <authorList>
            <consortium name="EnsemblPlants"/>
        </authorList>
    </citation>
    <scope>IDENTIFICATION</scope>
</reference>
<dbReference type="Gramene" id="Kaladp0092s0065.1.v1.1">
    <property type="protein sequence ID" value="Kaladp0092s0065.1.v1.1"/>
    <property type="gene ID" value="Kaladp0092s0065.v1.1"/>
</dbReference>
<evidence type="ECO:0000256" key="2">
    <source>
        <dbReference type="SAM" id="MobiDB-lite"/>
    </source>
</evidence>
<protein>
    <recommendedName>
        <fullName evidence="7">BZIP transcription factor</fullName>
    </recommendedName>
</protein>
<evidence type="ECO:0000259" key="4">
    <source>
        <dbReference type="Pfam" id="PF04783"/>
    </source>
</evidence>
<dbReference type="OMA" id="GRDNQPT"/>